<feature type="region of interest" description="Disordered" evidence="1">
    <location>
        <begin position="1"/>
        <end position="23"/>
    </location>
</feature>
<evidence type="ECO:0000256" key="1">
    <source>
        <dbReference type="SAM" id="MobiDB-lite"/>
    </source>
</evidence>
<accession>A0ABV1K3Z1</accession>
<organism evidence="2 3">
    <name type="scientific">Pseudonocardia tropica</name>
    <dbReference type="NCBI Taxonomy" id="681289"/>
    <lineage>
        <taxon>Bacteria</taxon>
        <taxon>Bacillati</taxon>
        <taxon>Actinomycetota</taxon>
        <taxon>Actinomycetes</taxon>
        <taxon>Pseudonocardiales</taxon>
        <taxon>Pseudonocardiaceae</taxon>
        <taxon>Pseudonocardia</taxon>
    </lineage>
</organism>
<sequence length="91" mass="9204">MTDEVGGPGRPDRRALGERGRPGPAVALGVVASAPRDAGAVPRRVAALLAPPPVAGRWAVAVGAGKAFLSVVAAAERVRDLGYLPALWSTI</sequence>
<proteinExistence type="predicted"/>
<name>A0ABV1K3Z1_9PSEU</name>
<dbReference type="EMBL" id="JBEDNP010000029">
    <property type="protein sequence ID" value="MEQ3542273.1"/>
    <property type="molecule type" value="Genomic_DNA"/>
</dbReference>
<protein>
    <recommendedName>
        <fullName evidence="4">DUF4147 domain-containing protein</fullName>
    </recommendedName>
</protein>
<gene>
    <name evidence="2" type="ORF">WHI96_26035</name>
</gene>
<keyword evidence="3" id="KW-1185">Reference proteome</keyword>
<dbReference type="RefSeq" id="WP_345651032.1">
    <property type="nucleotide sequence ID" value="NZ_BAABLY010000072.1"/>
</dbReference>
<evidence type="ECO:0008006" key="4">
    <source>
        <dbReference type="Google" id="ProtNLM"/>
    </source>
</evidence>
<feature type="compositionally biased region" description="Basic and acidic residues" evidence="1">
    <location>
        <begin position="10"/>
        <end position="21"/>
    </location>
</feature>
<evidence type="ECO:0000313" key="3">
    <source>
        <dbReference type="Proteomes" id="UP001464923"/>
    </source>
</evidence>
<reference evidence="2 3" key="1">
    <citation type="submission" date="2024-03" db="EMBL/GenBank/DDBJ databases">
        <title>Draft genome sequence of Pseudonocardia tropica JCM 19149.</title>
        <authorList>
            <person name="Butdee W."/>
            <person name="Duangmal K."/>
        </authorList>
    </citation>
    <scope>NUCLEOTIDE SEQUENCE [LARGE SCALE GENOMIC DNA]</scope>
    <source>
        <strain evidence="2 3">JCM 19149</strain>
    </source>
</reference>
<evidence type="ECO:0000313" key="2">
    <source>
        <dbReference type="EMBL" id="MEQ3542273.1"/>
    </source>
</evidence>
<dbReference type="Proteomes" id="UP001464923">
    <property type="component" value="Unassembled WGS sequence"/>
</dbReference>
<comment type="caution">
    <text evidence="2">The sequence shown here is derived from an EMBL/GenBank/DDBJ whole genome shotgun (WGS) entry which is preliminary data.</text>
</comment>